<dbReference type="InterPro" id="IPR020846">
    <property type="entry name" value="MFS_dom"/>
</dbReference>
<dbReference type="InterPro" id="IPR011701">
    <property type="entry name" value="MFS"/>
</dbReference>
<protein>
    <submittedName>
        <fullName evidence="9">MFS transporter</fullName>
    </submittedName>
</protein>
<dbReference type="SUPFAM" id="SSF103473">
    <property type="entry name" value="MFS general substrate transporter"/>
    <property type="match status" value="1"/>
</dbReference>
<dbReference type="PROSITE" id="PS50850">
    <property type="entry name" value="MFS"/>
    <property type="match status" value="1"/>
</dbReference>
<evidence type="ECO:0000256" key="4">
    <source>
        <dbReference type="ARBA" id="ARBA00022692"/>
    </source>
</evidence>
<comment type="subcellular location">
    <subcellularLocation>
        <location evidence="1">Cell membrane</location>
        <topology evidence="1">Multi-pass membrane protein</topology>
    </subcellularLocation>
</comment>
<keyword evidence="3" id="KW-1003">Cell membrane</keyword>
<keyword evidence="2" id="KW-0813">Transport</keyword>
<gene>
    <name evidence="9" type="ORF">EG028_02580</name>
</gene>
<feature type="transmembrane region" description="Helical" evidence="7">
    <location>
        <begin position="255"/>
        <end position="277"/>
    </location>
</feature>
<sequence>MFHKTLSLYKNAYGGIPRRVWLLATVLLINRSGAMVIPFLTIYLTSKLGFSLEQAGVIVTIYGLGAIAGAWLGGKLADTIGFAPVQFWSLIMNGLLFMVLGQMSTFPQVITTMFIVGVFAESFRPANSAAIAHYSDTTSRMRSYSLLRLASNLGFSVGPAIGGLLATFSYHLLFWTDGFTCIVAAILLRIFLKPVRSKAAKGVDTPKPVRDGVSAYNDKVFLFFILLVTLFAICLFQLFNIVPVYFKEKIHMSEALIGIVMSVNGILIALIEMILVYKLENKRPDVAYMSMGCILLGMAYVMFNFLPPVYGVAFVYIVMFTAGEMLSMPFMNNFWIHRSKEHNRGQYAALYTIAYCVATIAAPTIGAFVVERIGFNNWWYIVGGICVLASLGFRVMLKRGNATPRPEPPAPVIQNAAVEV</sequence>
<evidence type="ECO:0000313" key="9">
    <source>
        <dbReference type="EMBL" id="RPD43201.1"/>
    </source>
</evidence>
<feature type="domain" description="Major facilitator superfamily (MFS) profile" evidence="8">
    <location>
        <begin position="19"/>
        <end position="401"/>
    </location>
</feature>
<evidence type="ECO:0000313" key="10">
    <source>
        <dbReference type="Proteomes" id="UP000279089"/>
    </source>
</evidence>
<keyword evidence="10" id="KW-1185">Reference proteome</keyword>
<dbReference type="RefSeq" id="WP_120514470.1">
    <property type="nucleotide sequence ID" value="NZ_QXZY01000001.1"/>
</dbReference>
<evidence type="ECO:0000256" key="5">
    <source>
        <dbReference type="ARBA" id="ARBA00022989"/>
    </source>
</evidence>
<dbReference type="EMBL" id="RMBX01000001">
    <property type="protein sequence ID" value="RPD43201.1"/>
    <property type="molecule type" value="Genomic_DNA"/>
</dbReference>
<dbReference type="GO" id="GO:0022857">
    <property type="term" value="F:transmembrane transporter activity"/>
    <property type="evidence" value="ECO:0007669"/>
    <property type="project" value="InterPro"/>
</dbReference>
<dbReference type="PRINTS" id="PR01035">
    <property type="entry name" value="TCRTETA"/>
</dbReference>
<evidence type="ECO:0000256" key="6">
    <source>
        <dbReference type="ARBA" id="ARBA00023136"/>
    </source>
</evidence>
<dbReference type="OrthoDB" id="5379144at2"/>
<feature type="transmembrane region" description="Helical" evidence="7">
    <location>
        <begin position="347"/>
        <end position="366"/>
    </location>
</feature>
<feature type="transmembrane region" description="Helical" evidence="7">
    <location>
        <begin position="145"/>
        <end position="166"/>
    </location>
</feature>
<organism evidence="9 10">
    <name type="scientific">Chitinophaga barathri</name>
    <dbReference type="NCBI Taxonomy" id="1647451"/>
    <lineage>
        <taxon>Bacteria</taxon>
        <taxon>Pseudomonadati</taxon>
        <taxon>Bacteroidota</taxon>
        <taxon>Chitinophagia</taxon>
        <taxon>Chitinophagales</taxon>
        <taxon>Chitinophagaceae</taxon>
        <taxon>Chitinophaga</taxon>
    </lineage>
</organism>
<dbReference type="Proteomes" id="UP000279089">
    <property type="component" value="Unassembled WGS sequence"/>
</dbReference>
<feature type="transmembrane region" description="Helical" evidence="7">
    <location>
        <begin position="309"/>
        <end position="326"/>
    </location>
</feature>
<feature type="transmembrane region" description="Helical" evidence="7">
    <location>
        <begin position="220"/>
        <end position="243"/>
    </location>
</feature>
<reference evidence="10" key="1">
    <citation type="submission" date="2018-11" db="EMBL/GenBank/DDBJ databases">
        <title>Chitinophaga lutea sp.nov., isolate from arsenic contaminated soil.</title>
        <authorList>
            <person name="Zong Y."/>
        </authorList>
    </citation>
    <scope>NUCLEOTIDE SEQUENCE [LARGE SCALE GENOMIC DNA]</scope>
    <source>
        <strain evidence="10">YLT18</strain>
    </source>
</reference>
<dbReference type="AlphaFoldDB" id="A0A3N4MH49"/>
<feature type="transmembrane region" description="Helical" evidence="7">
    <location>
        <begin position="286"/>
        <end position="303"/>
    </location>
</feature>
<evidence type="ECO:0000256" key="1">
    <source>
        <dbReference type="ARBA" id="ARBA00004651"/>
    </source>
</evidence>
<comment type="caution">
    <text evidence="9">The sequence shown here is derived from an EMBL/GenBank/DDBJ whole genome shotgun (WGS) entry which is preliminary data.</text>
</comment>
<keyword evidence="5 7" id="KW-1133">Transmembrane helix</keyword>
<keyword evidence="4 7" id="KW-0812">Transmembrane</keyword>
<proteinExistence type="predicted"/>
<feature type="transmembrane region" description="Helical" evidence="7">
    <location>
        <begin position="106"/>
        <end position="124"/>
    </location>
</feature>
<name>A0A3N4MH49_9BACT</name>
<feature type="transmembrane region" description="Helical" evidence="7">
    <location>
        <begin position="172"/>
        <end position="192"/>
    </location>
</feature>
<dbReference type="Gene3D" id="1.20.1250.20">
    <property type="entry name" value="MFS general substrate transporter like domains"/>
    <property type="match status" value="1"/>
</dbReference>
<feature type="transmembrane region" description="Helical" evidence="7">
    <location>
        <begin position="20"/>
        <end position="43"/>
    </location>
</feature>
<accession>A0A3N4MH49</accession>
<dbReference type="GO" id="GO:0005886">
    <property type="term" value="C:plasma membrane"/>
    <property type="evidence" value="ECO:0007669"/>
    <property type="project" value="UniProtKB-SubCell"/>
</dbReference>
<dbReference type="Pfam" id="PF07690">
    <property type="entry name" value="MFS_1"/>
    <property type="match status" value="1"/>
</dbReference>
<feature type="transmembrane region" description="Helical" evidence="7">
    <location>
        <begin position="55"/>
        <end position="73"/>
    </location>
</feature>
<dbReference type="InterPro" id="IPR036259">
    <property type="entry name" value="MFS_trans_sf"/>
</dbReference>
<dbReference type="PANTHER" id="PTHR23517:SF2">
    <property type="entry name" value="MULTIDRUG RESISTANCE PROTEIN MDTH"/>
    <property type="match status" value="1"/>
</dbReference>
<feature type="transmembrane region" description="Helical" evidence="7">
    <location>
        <begin position="80"/>
        <end position="100"/>
    </location>
</feature>
<keyword evidence="6 7" id="KW-0472">Membrane</keyword>
<dbReference type="InterPro" id="IPR001958">
    <property type="entry name" value="Tet-R_TetA/multi-R_MdtG-like"/>
</dbReference>
<evidence type="ECO:0000256" key="7">
    <source>
        <dbReference type="SAM" id="Phobius"/>
    </source>
</evidence>
<evidence type="ECO:0000259" key="8">
    <source>
        <dbReference type="PROSITE" id="PS50850"/>
    </source>
</evidence>
<evidence type="ECO:0000256" key="3">
    <source>
        <dbReference type="ARBA" id="ARBA00022475"/>
    </source>
</evidence>
<evidence type="ECO:0000256" key="2">
    <source>
        <dbReference type="ARBA" id="ARBA00022448"/>
    </source>
</evidence>
<dbReference type="PANTHER" id="PTHR23517">
    <property type="entry name" value="RESISTANCE PROTEIN MDTM, PUTATIVE-RELATED-RELATED"/>
    <property type="match status" value="1"/>
</dbReference>
<feature type="transmembrane region" description="Helical" evidence="7">
    <location>
        <begin position="378"/>
        <end position="397"/>
    </location>
</feature>
<dbReference type="InterPro" id="IPR050171">
    <property type="entry name" value="MFS_Transporters"/>
</dbReference>